<dbReference type="AlphaFoldDB" id="J5KBM8"/>
<evidence type="ECO:0000256" key="3">
    <source>
        <dbReference type="ARBA" id="ARBA00023237"/>
    </source>
</evidence>
<keyword evidence="3" id="KW-0998">Cell outer membrane</keyword>
<dbReference type="SUPFAM" id="SSF56935">
    <property type="entry name" value="Porins"/>
    <property type="match status" value="1"/>
</dbReference>
<dbReference type="GO" id="GO:0009279">
    <property type="term" value="C:cell outer membrane"/>
    <property type="evidence" value="ECO:0007669"/>
    <property type="project" value="UniProtKB-SubCell"/>
</dbReference>
<gene>
    <name evidence="4" type="ORF">NT02SARS_1206</name>
</gene>
<evidence type="ECO:0000313" key="5">
    <source>
        <dbReference type="Proteomes" id="UP000010116"/>
    </source>
</evidence>
<keyword evidence="2" id="KW-0472">Membrane</keyword>
<comment type="subcellular location">
    <subcellularLocation>
        <location evidence="1">Cell outer membrane</location>
    </subcellularLocation>
</comment>
<proteinExistence type="predicted"/>
<evidence type="ECO:0000313" key="4">
    <source>
        <dbReference type="EMBL" id="EJP72683.1"/>
    </source>
</evidence>
<sequence length="93" mass="10565">MQNGSSATLIINYVSDRVRARGIDVLPDVIEEPPLLVDFVYSRDISFSNNDMSISLELRNLLDEEYYAAMANTAIYDQYDLGRSVSIGFKFNF</sequence>
<organism evidence="4 5">
    <name type="scientific">SAR86 cluster bacterium SAR86B</name>
    <dbReference type="NCBI Taxonomy" id="1123867"/>
    <lineage>
        <taxon>Bacteria</taxon>
        <taxon>Pseudomonadati</taxon>
        <taxon>Pseudomonadota</taxon>
        <taxon>Gammaproteobacteria</taxon>
        <taxon>SAR86 cluster</taxon>
    </lineage>
</organism>
<accession>J5KBM8</accession>
<evidence type="ECO:0000256" key="2">
    <source>
        <dbReference type="ARBA" id="ARBA00023136"/>
    </source>
</evidence>
<dbReference type="EMBL" id="JH611190">
    <property type="protein sequence ID" value="EJP72683.1"/>
    <property type="molecule type" value="Genomic_DNA"/>
</dbReference>
<name>J5KBM8_9GAMM</name>
<protein>
    <submittedName>
        <fullName evidence="4">TonB-dependent receptor</fullName>
    </submittedName>
</protein>
<dbReference type="HOGENOM" id="CLU_2397900_0_0_6"/>
<dbReference type="InterPro" id="IPR036942">
    <property type="entry name" value="Beta-barrel_TonB_sf"/>
</dbReference>
<keyword evidence="4" id="KW-0675">Receptor</keyword>
<dbReference type="Gene3D" id="2.40.170.20">
    <property type="entry name" value="TonB-dependent receptor, beta-barrel domain"/>
    <property type="match status" value="1"/>
</dbReference>
<dbReference type="Proteomes" id="UP000010116">
    <property type="component" value="Unassembled WGS sequence"/>
</dbReference>
<reference evidence="4 5" key="1">
    <citation type="journal article" date="2012" name="ISME J.">
        <title>Genomic insights to SAR86, an abundant and uncultivated marine bacterial lineage.</title>
        <authorList>
            <person name="Dupont C.L."/>
            <person name="Rusch D.B."/>
            <person name="Yooseph S."/>
            <person name="Lombardo M.J."/>
            <person name="Richter R.A."/>
            <person name="Valas R."/>
            <person name="Novotny M."/>
            <person name="Yee-Greenbaum J."/>
            <person name="Selengut J.D."/>
            <person name="Haft D.H."/>
            <person name="Halpern A.L."/>
            <person name="Lasken R.S."/>
            <person name="Nealson K."/>
            <person name="Friedman R."/>
            <person name="Venter J.C."/>
        </authorList>
    </citation>
    <scope>NUCLEOTIDE SEQUENCE [LARGE SCALE GENOMIC DNA]</scope>
</reference>
<evidence type="ECO:0000256" key="1">
    <source>
        <dbReference type="ARBA" id="ARBA00004442"/>
    </source>
</evidence>